<dbReference type="InterPro" id="IPR006501">
    <property type="entry name" value="Pectinesterase_inhib_dom"/>
</dbReference>
<dbReference type="GO" id="GO:0005732">
    <property type="term" value="C:sno(s)RNA-containing ribonucleoprotein complex"/>
    <property type="evidence" value="ECO:0007669"/>
    <property type="project" value="InterPro"/>
</dbReference>
<evidence type="ECO:0000256" key="12">
    <source>
        <dbReference type="SAM" id="Phobius"/>
    </source>
</evidence>
<keyword evidence="12" id="KW-1133">Transmembrane helix</keyword>
<dbReference type="PANTHER" id="PTHR17039">
    <property type="entry name" value="U3 SMALL NUCLEOLAR RIBONUCLEOPROTEIN PROTEIN MPP10"/>
    <property type="match status" value="1"/>
</dbReference>
<keyword evidence="3" id="KW-0690">Ribosome biogenesis</keyword>
<organism evidence="15 16">
    <name type="scientific">Zingiber officinale</name>
    <name type="common">Ginger</name>
    <name type="synonym">Amomum zingiber</name>
    <dbReference type="NCBI Taxonomy" id="94328"/>
    <lineage>
        <taxon>Eukaryota</taxon>
        <taxon>Viridiplantae</taxon>
        <taxon>Streptophyta</taxon>
        <taxon>Embryophyta</taxon>
        <taxon>Tracheophyta</taxon>
        <taxon>Spermatophyta</taxon>
        <taxon>Magnoliopsida</taxon>
        <taxon>Liliopsida</taxon>
        <taxon>Zingiberales</taxon>
        <taxon>Zingiberaceae</taxon>
        <taxon>Zingiber</taxon>
    </lineage>
</organism>
<evidence type="ECO:0000256" key="6">
    <source>
        <dbReference type="ARBA" id="ARBA00022729"/>
    </source>
</evidence>
<feature type="signal peptide" evidence="13">
    <location>
        <begin position="1"/>
        <end position="23"/>
    </location>
</feature>
<evidence type="ECO:0000256" key="5">
    <source>
        <dbReference type="ARBA" id="ARBA00022552"/>
    </source>
</evidence>
<evidence type="ECO:0000256" key="1">
    <source>
        <dbReference type="ARBA" id="ARBA00004239"/>
    </source>
</evidence>
<protein>
    <recommendedName>
        <fullName evidence="14">Pectinesterase inhibitor domain-containing protein</fullName>
    </recommendedName>
</protein>
<dbReference type="PANTHER" id="PTHR17039:SF0">
    <property type="entry name" value="U3 SMALL NUCLEOLAR RIBONUCLEOPROTEIN PROTEIN MPP10"/>
    <property type="match status" value="1"/>
</dbReference>
<dbReference type="Pfam" id="PF04043">
    <property type="entry name" value="PMEI"/>
    <property type="match status" value="1"/>
</dbReference>
<dbReference type="GO" id="GO:0005576">
    <property type="term" value="C:extracellular region"/>
    <property type="evidence" value="ECO:0007669"/>
    <property type="project" value="UniProtKB-SubCell"/>
</dbReference>
<keyword evidence="8" id="KW-0539">Nucleus</keyword>
<sequence length="463" mass="50599">MERCIAAALVLLASAVICVSASAAPAIGHRASGFIRYSCRATRYPHVCERSLSAIVPPVRRSARSVATAALAVSAVKARSASAFVGRMCGGKPAIRTREAGAVRDCLETMSDSFDRLRRSIHEIRRMGPARTPRFAWHLSNVQTWVSAALTDESTCLDGLSQNAGPAVRAAIRKRVVSVAQVTSNALALCCLRLVFFLSLSQNPTLRRLLLTALFVASLLTTLFAASLLTTLFTAFFAASLFVASLLTTLFAASFLAALFVASLSASPPPPRGLYFQPSSPPPPRRLDFQPSLETADAWESKSLSLKLDALSHFHFAPKPVIEDMSIQVNVPALAMEEVAPLVVSDAAMLALEEIFHGKGNIKEEEELTKEERKRRRANQKRRFRRLKASHTFPSPRVVPVATANTGRKAADHLTVVTPDVLCLLHREDRFKDREFGALAVGHRFLVPIGCYYLLSKRKQVEI</sequence>
<evidence type="ECO:0000256" key="7">
    <source>
        <dbReference type="ARBA" id="ARBA00023157"/>
    </source>
</evidence>
<dbReference type="CDD" id="cd15798">
    <property type="entry name" value="PMEI-like_3"/>
    <property type="match status" value="1"/>
</dbReference>
<dbReference type="GO" id="GO:0034457">
    <property type="term" value="C:Mpp10 complex"/>
    <property type="evidence" value="ECO:0007669"/>
    <property type="project" value="InterPro"/>
</dbReference>
<feature type="transmembrane region" description="Helical" evidence="12">
    <location>
        <begin position="209"/>
        <end position="229"/>
    </location>
</feature>
<dbReference type="GO" id="GO:0006364">
    <property type="term" value="P:rRNA processing"/>
    <property type="evidence" value="ECO:0007669"/>
    <property type="project" value="UniProtKB-KW"/>
</dbReference>
<proteinExistence type="inferred from homology"/>
<dbReference type="NCBIfam" id="TIGR01614">
    <property type="entry name" value="PME_inhib"/>
    <property type="match status" value="1"/>
</dbReference>
<comment type="similarity">
    <text evidence="11">Belongs to the PMEI family.</text>
</comment>
<dbReference type="InterPro" id="IPR035513">
    <property type="entry name" value="Invertase/methylesterase_inhib"/>
</dbReference>
<evidence type="ECO:0000256" key="3">
    <source>
        <dbReference type="ARBA" id="ARBA00022517"/>
    </source>
</evidence>
<evidence type="ECO:0000256" key="9">
    <source>
        <dbReference type="ARBA" id="ARBA00023274"/>
    </source>
</evidence>
<comment type="similarity">
    <text evidence="10">Belongs to the MPP10 family.</text>
</comment>
<reference evidence="15 16" key="1">
    <citation type="submission" date="2020-08" db="EMBL/GenBank/DDBJ databases">
        <title>Plant Genome Project.</title>
        <authorList>
            <person name="Zhang R.-G."/>
        </authorList>
    </citation>
    <scope>NUCLEOTIDE SEQUENCE [LARGE SCALE GENOMIC DNA]</scope>
    <source>
        <tissue evidence="15">Rhizome</tissue>
    </source>
</reference>
<keyword evidence="9" id="KW-0687">Ribonucleoprotein</keyword>
<evidence type="ECO:0000259" key="14">
    <source>
        <dbReference type="SMART" id="SM00856"/>
    </source>
</evidence>
<keyword evidence="5" id="KW-0698">rRNA processing</keyword>
<dbReference type="EMBL" id="JACMSC010000017">
    <property type="protein sequence ID" value="KAG6479176.1"/>
    <property type="molecule type" value="Genomic_DNA"/>
</dbReference>
<evidence type="ECO:0000256" key="2">
    <source>
        <dbReference type="ARBA" id="ARBA00004604"/>
    </source>
</evidence>
<keyword evidence="7" id="KW-1015">Disulfide bond</keyword>
<dbReference type="Gene3D" id="1.20.140.40">
    <property type="entry name" value="Invertase/pectin methylesterase inhibitor family protein"/>
    <property type="match status" value="1"/>
</dbReference>
<feature type="domain" description="Pectinesterase inhibitor" evidence="14">
    <location>
        <begin position="30"/>
        <end position="189"/>
    </location>
</feature>
<keyword evidence="12" id="KW-0472">Membrane</keyword>
<feature type="transmembrane region" description="Helical" evidence="12">
    <location>
        <begin position="176"/>
        <end position="197"/>
    </location>
</feature>
<dbReference type="SUPFAM" id="SSF101148">
    <property type="entry name" value="Plant invertase/pectin methylesterase inhibitor"/>
    <property type="match status" value="1"/>
</dbReference>
<gene>
    <name evidence="15" type="ORF">ZIOFF_062637</name>
</gene>
<keyword evidence="6 13" id="KW-0732">Signal</keyword>
<feature type="transmembrane region" description="Helical" evidence="12">
    <location>
        <begin position="235"/>
        <end position="262"/>
    </location>
</feature>
<comment type="caution">
    <text evidence="15">The sequence shown here is derived from an EMBL/GenBank/DDBJ whole genome shotgun (WGS) entry which is preliminary data.</text>
</comment>
<evidence type="ECO:0000256" key="8">
    <source>
        <dbReference type="ARBA" id="ARBA00023242"/>
    </source>
</evidence>
<keyword evidence="16" id="KW-1185">Reference proteome</keyword>
<dbReference type="FunFam" id="1.20.140.40:FF:000006">
    <property type="entry name" value="Pectinesterase inhibitor 3"/>
    <property type="match status" value="1"/>
</dbReference>
<dbReference type="GO" id="GO:0004857">
    <property type="term" value="F:enzyme inhibitor activity"/>
    <property type="evidence" value="ECO:0007669"/>
    <property type="project" value="InterPro"/>
</dbReference>
<evidence type="ECO:0000313" key="15">
    <source>
        <dbReference type="EMBL" id="KAG6479176.1"/>
    </source>
</evidence>
<feature type="chain" id="PRO_5035235131" description="Pectinesterase inhibitor domain-containing protein" evidence="13">
    <location>
        <begin position="24"/>
        <end position="463"/>
    </location>
</feature>
<accession>A0A8J5F528</accession>
<evidence type="ECO:0000313" key="16">
    <source>
        <dbReference type="Proteomes" id="UP000734854"/>
    </source>
</evidence>
<name>A0A8J5F528_ZINOF</name>
<dbReference type="Pfam" id="PF04006">
    <property type="entry name" value="Mpp10"/>
    <property type="match status" value="1"/>
</dbReference>
<evidence type="ECO:0000256" key="11">
    <source>
        <dbReference type="ARBA" id="ARBA00038471"/>
    </source>
</evidence>
<evidence type="ECO:0000256" key="10">
    <source>
        <dbReference type="ARBA" id="ARBA00029455"/>
    </source>
</evidence>
<keyword evidence="4" id="KW-0964">Secreted</keyword>
<evidence type="ECO:0000256" key="4">
    <source>
        <dbReference type="ARBA" id="ARBA00022525"/>
    </source>
</evidence>
<dbReference type="SMART" id="SM00856">
    <property type="entry name" value="PMEI"/>
    <property type="match status" value="1"/>
</dbReference>
<comment type="subcellular location">
    <subcellularLocation>
        <location evidence="2">Nucleus</location>
        <location evidence="2">Nucleolus</location>
    </subcellularLocation>
    <subcellularLocation>
        <location evidence="1">Secreted</location>
        <location evidence="1">Extracellular space</location>
    </subcellularLocation>
</comment>
<dbReference type="Proteomes" id="UP000734854">
    <property type="component" value="Unassembled WGS sequence"/>
</dbReference>
<dbReference type="InterPro" id="IPR012173">
    <property type="entry name" value="Mpp10"/>
</dbReference>
<keyword evidence="12" id="KW-0812">Transmembrane</keyword>
<evidence type="ECO:0000256" key="13">
    <source>
        <dbReference type="SAM" id="SignalP"/>
    </source>
</evidence>
<dbReference type="GO" id="GO:0032040">
    <property type="term" value="C:small-subunit processome"/>
    <property type="evidence" value="ECO:0007669"/>
    <property type="project" value="TreeGrafter"/>
</dbReference>
<dbReference type="AlphaFoldDB" id="A0A8J5F528"/>